<feature type="compositionally biased region" description="Polar residues" evidence="1">
    <location>
        <begin position="363"/>
        <end position="373"/>
    </location>
</feature>
<evidence type="ECO:0000313" key="3">
    <source>
        <dbReference type="EMBL" id="EED88613.1"/>
    </source>
</evidence>
<dbReference type="eggNOG" id="ENOG502SQ39">
    <property type="taxonomic scope" value="Eukaryota"/>
</dbReference>
<dbReference type="KEGG" id="tps:THAPSDRAFT_25031"/>
<dbReference type="SUPFAM" id="SSF51197">
    <property type="entry name" value="Clavaminate synthase-like"/>
    <property type="match status" value="1"/>
</dbReference>
<reference evidence="3 4" key="2">
    <citation type="journal article" date="2008" name="Nature">
        <title>The Phaeodactylum genome reveals the evolutionary history of diatom genomes.</title>
        <authorList>
            <person name="Bowler C."/>
            <person name="Allen A.E."/>
            <person name="Badger J.H."/>
            <person name="Grimwood J."/>
            <person name="Jabbari K."/>
            <person name="Kuo A."/>
            <person name="Maheswari U."/>
            <person name="Martens C."/>
            <person name="Maumus F."/>
            <person name="Otillar R.P."/>
            <person name="Rayko E."/>
            <person name="Salamov A."/>
            <person name="Vandepoele K."/>
            <person name="Beszteri B."/>
            <person name="Gruber A."/>
            <person name="Heijde M."/>
            <person name="Katinka M."/>
            <person name="Mock T."/>
            <person name="Valentin K."/>
            <person name="Verret F."/>
            <person name="Berges J.A."/>
            <person name="Brownlee C."/>
            <person name="Cadoret J.P."/>
            <person name="Chiovitti A."/>
            <person name="Choi C.J."/>
            <person name="Coesel S."/>
            <person name="De Martino A."/>
            <person name="Detter J.C."/>
            <person name="Durkin C."/>
            <person name="Falciatore A."/>
            <person name="Fournet J."/>
            <person name="Haruta M."/>
            <person name="Huysman M.J."/>
            <person name="Jenkins B.D."/>
            <person name="Jiroutova K."/>
            <person name="Jorgensen R.E."/>
            <person name="Joubert Y."/>
            <person name="Kaplan A."/>
            <person name="Kroger N."/>
            <person name="Kroth P.G."/>
            <person name="La Roche J."/>
            <person name="Lindquist E."/>
            <person name="Lommer M."/>
            <person name="Martin-Jezequel V."/>
            <person name="Lopez P.J."/>
            <person name="Lucas S."/>
            <person name="Mangogna M."/>
            <person name="McGinnis K."/>
            <person name="Medlin L.K."/>
            <person name="Montsant A."/>
            <person name="Oudot-Le Secq M.P."/>
            <person name="Napoli C."/>
            <person name="Obornik M."/>
            <person name="Parker M.S."/>
            <person name="Petit J.L."/>
            <person name="Porcel B.M."/>
            <person name="Poulsen N."/>
            <person name="Robison M."/>
            <person name="Rychlewski L."/>
            <person name="Rynearson T.A."/>
            <person name="Schmutz J."/>
            <person name="Shapiro H."/>
            <person name="Siaut M."/>
            <person name="Stanley M."/>
            <person name="Sussman M.R."/>
            <person name="Taylor A.R."/>
            <person name="Vardi A."/>
            <person name="von Dassow P."/>
            <person name="Vyverman W."/>
            <person name="Willis A."/>
            <person name="Wyrwicz L.S."/>
            <person name="Rokhsar D.S."/>
            <person name="Weissenbach J."/>
            <person name="Armbrust E.V."/>
            <person name="Green B.R."/>
            <person name="Van de Peer Y."/>
            <person name="Grigoriev I.V."/>
        </authorList>
    </citation>
    <scope>NUCLEOTIDE SEQUENCE [LARGE SCALE GENOMIC DNA]</scope>
    <source>
        <strain evidence="3 4">CCMP1335</strain>
    </source>
</reference>
<feature type="compositionally biased region" description="Low complexity" evidence="1">
    <location>
        <begin position="16"/>
        <end position="33"/>
    </location>
</feature>
<dbReference type="InParanoid" id="B8CDJ8"/>
<feature type="compositionally biased region" description="Basic and acidic residues" evidence="1">
    <location>
        <begin position="161"/>
        <end position="177"/>
    </location>
</feature>
<gene>
    <name evidence="3" type="ORF">THAPSDRAFT_25031</name>
</gene>
<evidence type="ECO:0000256" key="1">
    <source>
        <dbReference type="SAM" id="MobiDB-lite"/>
    </source>
</evidence>
<keyword evidence="2" id="KW-0812">Transmembrane</keyword>
<evidence type="ECO:0000313" key="4">
    <source>
        <dbReference type="Proteomes" id="UP000001449"/>
    </source>
</evidence>
<feature type="compositionally biased region" description="Acidic residues" evidence="1">
    <location>
        <begin position="1"/>
        <end position="11"/>
    </location>
</feature>
<evidence type="ECO:0000256" key="2">
    <source>
        <dbReference type="SAM" id="Phobius"/>
    </source>
</evidence>
<feature type="transmembrane region" description="Helical" evidence="2">
    <location>
        <begin position="109"/>
        <end position="128"/>
    </location>
</feature>
<sequence length="689" mass="77340">MNDHYEDDDDNNSVLSIGDGFDSASSSSGASSESLDEWSGDSEYSQDADNDSEQDLAEYENEFNIVSDSEDESHNGALRFRDDSAWADWHDNDVDARAERQRRESRKRAVAIVVLTLLLGVLIVYLGYQVDELYRASPPELQIETADTTSCTPNAKTTASDVHKNKRSPDNNEHVSDDYQMPTYPTRIYTHSTLSSKNYRAGGIVSDEMLQRFEEDGVLVIRNLISPKLLDRLEDASRILIEEEKIRDEEGGRKNRKKGKQFHMVKNGAIFLGVHSGEDDTTCSGRDENEETSCNGNSETTNETTDKTTILSSFRDLAMYSKIPRVAASLLRLDELRVGGAENMKPGSRRSRERSRSIKEGKQNNNGRATSTAVDDDITIDESINLRICRDIFLTKDNDPFACGWHVDDTGFWPSIASDPGVNAWVALDDMPWPWSSSADMHDVKRSTTNTKVQTPVATFALSLGSHLAPWRHQAYHVTGSTHTLPPEGYQSAADLINRRTGGGTCNIQTSAPDLYEKLEERKVVYDIRRGDVIFHDRWVFHRTVTAKEYGEMLSGGTSEAETMQTSTSDGTKNGIFRRYSIRYSPGTARVPPGYGVELSVLHDSENANRTLDEIGERDGPWYPKVWPHVLKTKPLNDDSEHVDENGVTVREEIKGLTELVYHKLPKAEELQKERKKDIQRLLSARGGR</sequence>
<organism evidence="3 4">
    <name type="scientific">Thalassiosira pseudonana</name>
    <name type="common">Marine diatom</name>
    <name type="synonym">Cyclotella nana</name>
    <dbReference type="NCBI Taxonomy" id="35128"/>
    <lineage>
        <taxon>Eukaryota</taxon>
        <taxon>Sar</taxon>
        <taxon>Stramenopiles</taxon>
        <taxon>Ochrophyta</taxon>
        <taxon>Bacillariophyta</taxon>
        <taxon>Coscinodiscophyceae</taxon>
        <taxon>Thalassiosirophycidae</taxon>
        <taxon>Thalassiosirales</taxon>
        <taxon>Thalassiosiraceae</taxon>
        <taxon>Thalassiosira</taxon>
    </lineage>
</organism>
<accession>B8CDJ8</accession>
<dbReference type="PANTHER" id="PTHR20883">
    <property type="entry name" value="PHYTANOYL-COA DIOXYGENASE DOMAIN CONTAINING 1"/>
    <property type="match status" value="1"/>
</dbReference>
<feature type="region of interest" description="Disordered" evidence="1">
    <location>
        <begin position="276"/>
        <end position="307"/>
    </location>
</feature>
<feature type="region of interest" description="Disordered" evidence="1">
    <location>
        <begin position="1"/>
        <end position="57"/>
    </location>
</feature>
<dbReference type="RefSeq" id="XP_002294258.1">
    <property type="nucleotide sequence ID" value="XM_002294222.1"/>
</dbReference>
<dbReference type="Gene3D" id="2.60.120.620">
    <property type="entry name" value="q2cbj1_9rhob like domain"/>
    <property type="match status" value="1"/>
</dbReference>
<keyword evidence="4" id="KW-1185">Reference proteome</keyword>
<dbReference type="HOGENOM" id="CLU_399843_0_0_1"/>
<feature type="region of interest" description="Disordered" evidence="1">
    <location>
        <begin position="148"/>
        <end position="180"/>
    </location>
</feature>
<dbReference type="PaxDb" id="35128-Thaps25031"/>
<feature type="compositionally biased region" description="Acidic residues" evidence="1">
    <location>
        <begin position="34"/>
        <end position="57"/>
    </location>
</feature>
<keyword evidence="2" id="KW-0472">Membrane</keyword>
<dbReference type="EMBL" id="CM000650">
    <property type="protein sequence ID" value="EED88613.1"/>
    <property type="molecule type" value="Genomic_DNA"/>
</dbReference>
<dbReference type="PANTHER" id="PTHR20883:SF46">
    <property type="entry name" value="PHYTANOYL-COA HYDROXYLASE"/>
    <property type="match status" value="1"/>
</dbReference>
<feature type="region of interest" description="Disordered" evidence="1">
    <location>
        <begin position="341"/>
        <end position="373"/>
    </location>
</feature>
<reference evidence="3 4" key="1">
    <citation type="journal article" date="2004" name="Science">
        <title>The genome of the diatom Thalassiosira pseudonana: ecology, evolution, and metabolism.</title>
        <authorList>
            <person name="Armbrust E.V."/>
            <person name="Berges J.A."/>
            <person name="Bowler C."/>
            <person name="Green B.R."/>
            <person name="Martinez D."/>
            <person name="Putnam N.H."/>
            <person name="Zhou S."/>
            <person name="Allen A.E."/>
            <person name="Apt K.E."/>
            <person name="Bechner M."/>
            <person name="Brzezinski M.A."/>
            <person name="Chaal B.K."/>
            <person name="Chiovitti A."/>
            <person name="Davis A.K."/>
            <person name="Demarest M.S."/>
            <person name="Detter J.C."/>
            <person name="Glavina T."/>
            <person name="Goodstein D."/>
            <person name="Hadi M.Z."/>
            <person name="Hellsten U."/>
            <person name="Hildebrand M."/>
            <person name="Jenkins B.D."/>
            <person name="Jurka J."/>
            <person name="Kapitonov V.V."/>
            <person name="Kroger N."/>
            <person name="Lau W.W."/>
            <person name="Lane T.W."/>
            <person name="Larimer F.W."/>
            <person name="Lippmeier J.C."/>
            <person name="Lucas S."/>
            <person name="Medina M."/>
            <person name="Montsant A."/>
            <person name="Obornik M."/>
            <person name="Parker M.S."/>
            <person name="Palenik B."/>
            <person name="Pazour G.J."/>
            <person name="Richardson P.M."/>
            <person name="Rynearson T.A."/>
            <person name="Saito M.A."/>
            <person name="Schwartz D.C."/>
            <person name="Thamatrakoln K."/>
            <person name="Valentin K."/>
            <person name="Vardi A."/>
            <person name="Wilkerson F.P."/>
            <person name="Rokhsar D.S."/>
        </authorList>
    </citation>
    <scope>NUCLEOTIDE SEQUENCE [LARGE SCALE GENOMIC DNA]</scope>
    <source>
        <strain evidence="3 4">CCMP1335</strain>
    </source>
</reference>
<protein>
    <submittedName>
        <fullName evidence="3">Uncharacterized protein</fullName>
    </submittedName>
</protein>
<proteinExistence type="predicted"/>
<dbReference type="GeneID" id="7443945"/>
<feature type="compositionally biased region" description="Polar residues" evidence="1">
    <location>
        <begin position="148"/>
        <end position="160"/>
    </location>
</feature>
<dbReference type="AlphaFoldDB" id="B8CDJ8"/>
<name>B8CDJ8_THAPS</name>
<dbReference type="Proteomes" id="UP000001449">
    <property type="component" value="Chromosome 15"/>
</dbReference>
<keyword evidence="2" id="KW-1133">Transmembrane helix</keyword>